<dbReference type="Gene3D" id="3.40.50.720">
    <property type="entry name" value="NAD(P)-binding Rossmann-like Domain"/>
    <property type="match status" value="1"/>
</dbReference>
<sequence>MPTILILGASRGLGLEFVRQYAADGWRVLATVRDPAKGRAPSEAGAEIYVCDVGDAASVRRLVSALAGVKLDVVLHNAGIYGEHQEFGSVDPERFLEVVRINALAPLKLAEALVDNLDGRKIFAAVSSLMGSVAENSSGGSYAYRAAKAALNMVIKGLAIDLKDRGVTTVALSPGWVKTDMGGPSAPLSPAEAIAGMKAVLDGLKPADSGALIHYDGRRLPW</sequence>
<organism evidence="2 3">
    <name type="scientific">Paramagnetospirillum marisnigri</name>
    <dbReference type="NCBI Taxonomy" id="1285242"/>
    <lineage>
        <taxon>Bacteria</taxon>
        <taxon>Pseudomonadati</taxon>
        <taxon>Pseudomonadota</taxon>
        <taxon>Alphaproteobacteria</taxon>
        <taxon>Rhodospirillales</taxon>
        <taxon>Magnetospirillaceae</taxon>
        <taxon>Paramagnetospirillum</taxon>
    </lineage>
</organism>
<gene>
    <name evidence="2" type="ORF">A6A04_05845</name>
</gene>
<comment type="caution">
    <text evidence="2">The sequence shown here is derived from an EMBL/GenBank/DDBJ whole genome shotgun (WGS) entry which is preliminary data.</text>
</comment>
<proteinExistence type="predicted"/>
<name>A0A178MDM0_9PROT</name>
<dbReference type="RefSeq" id="WP_068494803.1">
    <property type="nucleotide sequence ID" value="NZ_LWQT01000088.1"/>
</dbReference>
<dbReference type="InterPro" id="IPR052184">
    <property type="entry name" value="SDR_enzymes"/>
</dbReference>
<dbReference type="InterPro" id="IPR057326">
    <property type="entry name" value="KR_dom"/>
</dbReference>
<dbReference type="Pfam" id="PF00106">
    <property type="entry name" value="adh_short"/>
    <property type="match status" value="1"/>
</dbReference>
<keyword evidence="3" id="KW-1185">Reference proteome</keyword>
<evidence type="ECO:0000313" key="2">
    <source>
        <dbReference type="EMBL" id="OAN46633.1"/>
    </source>
</evidence>
<dbReference type="PANTHER" id="PTHR45458">
    <property type="entry name" value="SHORT-CHAIN DEHYDROGENASE/REDUCTASE SDR"/>
    <property type="match status" value="1"/>
</dbReference>
<dbReference type="CDD" id="cd05325">
    <property type="entry name" value="carb_red_sniffer_like_SDR_c"/>
    <property type="match status" value="1"/>
</dbReference>
<dbReference type="PANTHER" id="PTHR45458:SF1">
    <property type="entry name" value="SHORT CHAIN DEHYDROGENASE"/>
    <property type="match status" value="1"/>
</dbReference>
<evidence type="ECO:0000313" key="3">
    <source>
        <dbReference type="Proteomes" id="UP000078428"/>
    </source>
</evidence>
<reference evidence="2 3" key="1">
    <citation type="submission" date="2016-04" db="EMBL/GenBank/DDBJ databases">
        <title>Draft genome sequence of freshwater magnetotactic bacteria Magnetospirillum marisnigri SP-1 and Magnetospirillum moscoviense BB-1.</title>
        <authorList>
            <person name="Koziaeva V."/>
            <person name="Dziuba M.V."/>
            <person name="Ivanov T.M."/>
            <person name="Kuznetsov B."/>
            <person name="Grouzdev D.S."/>
        </authorList>
    </citation>
    <scope>NUCLEOTIDE SEQUENCE [LARGE SCALE GENOMIC DNA]</scope>
    <source>
        <strain evidence="2 3">SP-1</strain>
    </source>
</reference>
<dbReference type="STRING" id="1285242.A6A04_05845"/>
<dbReference type="SUPFAM" id="SSF51735">
    <property type="entry name" value="NAD(P)-binding Rossmann-fold domains"/>
    <property type="match status" value="1"/>
</dbReference>
<dbReference type="EMBL" id="LWQT01000088">
    <property type="protein sequence ID" value="OAN46633.1"/>
    <property type="molecule type" value="Genomic_DNA"/>
</dbReference>
<accession>A0A178MDM0</accession>
<dbReference type="GO" id="GO:0016616">
    <property type="term" value="F:oxidoreductase activity, acting on the CH-OH group of donors, NAD or NADP as acceptor"/>
    <property type="evidence" value="ECO:0007669"/>
    <property type="project" value="TreeGrafter"/>
</dbReference>
<dbReference type="OrthoDB" id="9785826at2"/>
<evidence type="ECO:0000259" key="1">
    <source>
        <dbReference type="SMART" id="SM00822"/>
    </source>
</evidence>
<dbReference type="Proteomes" id="UP000078428">
    <property type="component" value="Unassembled WGS sequence"/>
</dbReference>
<dbReference type="PRINTS" id="PR00081">
    <property type="entry name" value="GDHRDH"/>
</dbReference>
<protein>
    <submittedName>
        <fullName evidence="2">Short-chain dehydrogenase</fullName>
    </submittedName>
</protein>
<dbReference type="InterPro" id="IPR002347">
    <property type="entry name" value="SDR_fam"/>
</dbReference>
<dbReference type="AlphaFoldDB" id="A0A178MDM0"/>
<dbReference type="InterPro" id="IPR036291">
    <property type="entry name" value="NAD(P)-bd_dom_sf"/>
</dbReference>
<dbReference type="SMART" id="SM00822">
    <property type="entry name" value="PKS_KR"/>
    <property type="match status" value="1"/>
</dbReference>
<feature type="domain" description="Ketoreductase" evidence="1">
    <location>
        <begin position="2"/>
        <end position="209"/>
    </location>
</feature>